<dbReference type="RefSeq" id="WP_405048268.1">
    <property type="nucleotide sequence ID" value="NZ_BAABHW010000001.1"/>
</dbReference>
<evidence type="ECO:0000256" key="2">
    <source>
        <dbReference type="ARBA" id="ARBA00022448"/>
    </source>
</evidence>
<dbReference type="PANTHER" id="PTHR43820:SF4">
    <property type="entry name" value="HIGH-AFFINITY BRANCHED-CHAIN AMINO ACID TRANSPORT ATP-BINDING PROTEIN LIVF"/>
    <property type="match status" value="1"/>
</dbReference>
<dbReference type="CDD" id="cd03224">
    <property type="entry name" value="ABC_TM1139_LivF_branched"/>
    <property type="match status" value="1"/>
</dbReference>
<dbReference type="InterPro" id="IPR052156">
    <property type="entry name" value="BCAA_Transport_ATP-bd_LivF"/>
</dbReference>
<proteinExistence type="inferred from homology"/>
<sequence>MSGGSGYEDRGNNDRSVTGEPVDHMGDPVPAGGHAERVEGADAFLIGEAMTGGYGGGADILHDCTIAVNPGEIAVIVGPNGAGKSTAMKAVFGMLNLRKGRVVLDGEDITHLTPQARVQKGMGFVPQTSNIFTSMTVQENLEMGAFTRRDDFRETMEQVYDLFPILREKRDQAAGELSGGQRQQVAVGRALMTKPKVLMLDEPTAGVSPIVMDELFDRIIEVSRTGIPILMVEQNARQALEIADRGYVLVQGANAHTGTGKDLLADPDVRQSFLGG</sequence>
<name>A0ABP9L512_9RHOB</name>
<dbReference type="SMART" id="SM00382">
    <property type="entry name" value="AAA"/>
    <property type="match status" value="1"/>
</dbReference>
<dbReference type="SUPFAM" id="SSF52540">
    <property type="entry name" value="P-loop containing nucleoside triphosphate hydrolases"/>
    <property type="match status" value="1"/>
</dbReference>
<evidence type="ECO:0000256" key="3">
    <source>
        <dbReference type="ARBA" id="ARBA00022741"/>
    </source>
</evidence>
<dbReference type="InterPro" id="IPR027417">
    <property type="entry name" value="P-loop_NTPase"/>
</dbReference>
<dbReference type="EMBL" id="BAABHW010000001">
    <property type="protein sequence ID" value="GAA5069340.1"/>
    <property type="molecule type" value="Genomic_DNA"/>
</dbReference>
<organism evidence="8 9">
    <name type="scientific">[Roseibacterium] beibuensis</name>
    <dbReference type="NCBI Taxonomy" id="1193142"/>
    <lineage>
        <taxon>Bacteria</taxon>
        <taxon>Pseudomonadati</taxon>
        <taxon>Pseudomonadota</taxon>
        <taxon>Alphaproteobacteria</taxon>
        <taxon>Rhodobacterales</taxon>
        <taxon>Roseobacteraceae</taxon>
        <taxon>Roseicyclus</taxon>
    </lineage>
</organism>
<evidence type="ECO:0000259" key="7">
    <source>
        <dbReference type="PROSITE" id="PS50893"/>
    </source>
</evidence>
<dbReference type="PANTHER" id="PTHR43820">
    <property type="entry name" value="HIGH-AFFINITY BRANCHED-CHAIN AMINO ACID TRANSPORT ATP-BINDING PROTEIN LIVF"/>
    <property type="match status" value="1"/>
</dbReference>
<evidence type="ECO:0000256" key="5">
    <source>
        <dbReference type="ARBA" id="ARBA00022970"/>
    </source>
</evidence>
<keyword evidence="3" id="KW-0547">Nucleotide-binding</keyword>
<dbReference type="Proteomes" id="UP001499910">
    <property type="component" value="Unassembled WGS sequence"/>
</dbReference>
<evidence type="ECO:0000256" key="4">
    <source>
        <dbReference type="ARBA" id="ARBA00022840"/>
    </source>
</evidence>
<protein>
    <submittedName>
        <fullName evidence="8">ABC transporter ATP-binding protein</fullName>
    </submittedName>
</protein>
<keyword evidence="5" id="KW-0029">Amino-acid transport</keyword>
<comment type="caution">
    <text evidence="8">The sequence shown here is derived from an EMBL/GenBank/DDBJ whole genome shotgun (WGS) entry which is preliminary data.</text>
</comment>
<gene>
    <name evidence="8" type="ORF">GCM10023209_10990</name>
</gene>
<evidence type="ECO:0000256" key="6">
    <source>
        <dbReference type="SAM" id="MobiDB-lite"/>
    </source>
</evidence>
<keyword evidence="9" id="KW-1185">Reference proteome</keyword>
<reference evidence="9" key="1">
    <citation type="journal article" date="2019" name="Int. J. Syst. Evol. Microbiol.">
        <title>The Global Catalogue of Microorganisms (GCM) 10K type strain sequencing project: providing services to taxonomists for standard genome sequencing and annotation.</title>
        <authorList>
            <consortium name="The Broad Institute Genomics Platform"/>
            <consortium name="The Broad Institute Genome Sequencing Center for Infectious Disease"/>
            <person name="Wu L."/>
            <person name="Ma J."/>
        </authorList>
    </citation>
    <scope>NUCLEOTIDE SEQUENCE [LARGE SCALE GENOMIC DNA]</scope>
    <source>
        <strain evidence="9">JCM 18015</strain>
    </source>
</reference>
<comment type="similarity">
    <text evidence="1">Belongs to the ABC transporter superfamily.</text>
</comment>
<dbReference type="PROSITE" id="PS50893">
    <property type="entry name" value="ABC_TRANSPORTER_2"/>
    <property type="match status" value="1"/>
</dbReference>
<keyword evidence="4 8" id="KW-0067">ATP-binding</keyword>
<feature type="domain" description="ABC transporter" evidence="7">
    <location>
        <begin position="38"/>
        <end position="276"/>
    </location>
</feature>
<dbReference type="Pfam" id="PF00005">
    <property type="entry name" value="ABC_tran"/>
    <property type="match status" value="1"/>
</dbReference>
<dbReference type="GO" id="GO:0005524">
    <property type="term" value="F:ATP binding"/>
    <property type="evidence" value="ECO:0007669"/>
    <property type="project" value="UniProtKB-KW"/>
</dbReference>
<evidence type="ECO:0000256" key="1">
    <source>
        <dbReference type="ARBA" id="ARBA00005417"/>
    </source>
</evidence>
<evidence type="ECO:0000313" key="9">
    <source>
        <dbReference type="Proteomes" id="UP001499910"/>
    </source>
</evidence>
<keyword evidence="2" id="KW-0813">Transport</keyword>
<accession>A0ABP9L512</accession>
<feature type="region of interest" description="Disordered" evidence="6">
    <location>
        <begin position="1"/>
        <end position="34"/>
    </location>
</feature>
<dbReference type="InterPro" id="IPR003593">
    <property type="entry name" value="AAA+_ATPase"/>
</dbReference>
<dbReference type="InterPro" id="IPR003439">
    <property type="entry name" value="ABC_transporter-like_ATP-bd"/>
</dbReference>
<evidence type="ECO:0000313" key="8">
    <source>
        <dbReference type="EMBL" id="GAA5069340.1"/>
    </source>
</evidence>
<dbReference type="Gene3D" id="3.40.50.300">
    <property type="entry name" value="P-loop containing nucleotide triphosphate hydrolases"/>
    <property type="match status" value="1"/>
</dbReference>